<reference evidence="8 9" key="1">
    <citation type="submission" date="2021-04" db="EMBL/GenBank/DDBJ databases">
        <authorList>
            <person name="Pira H."/>
            <person name="Risdian C."/>
            <person name="Wink J."/>
        </authorList>
    </citation>
    <scope>NUCLEOTIDE SEQUENCE [LARGE SCALE GENOMIC DNA]</scope>
    <source>
        <strain evidence="8 9">WH53</strain>
    </source>
</reference>
<organism evidence="8 9">
    <name type="scientific">Zooshikella harenae</name>
    <dbReference type="NCBI Taxonomy" id="2827238"/>
    <lineage>
        <taxon>Bacteria</taxon>
        <taxon>Pseudomonadati</taxon>
        <taxon>Pseudomonadota</taxon>
        <taxon>Gammaproteobacteria</taxon>
        <taxon>Oceanospirillales</taxon>
        <taxon>Zooshikellaceae</taxon>
        <taxon>Zooshikella</taxon>
    </lineage>
</organism>
<feature type="transmembrane region" description="Helical" evidence="6">
    <location>
        <begin position="72"/>
        <end position="91"/>
    </location>
</feature>
<dbReference type="PANTHER" id="PTHR32322:SF18">
    <property type="entry name" value="S-ADENOSYLMETHIONINE_S-ADENOSYLHOMOCYSTEINE TRANSPORTER"/>
    <property type="match status" value="1"/>
</dbReference>
<comment type="subcellular location">
    <subcellularLocation>
        <location evidence="1">Cell membrane</location>
        <topology evidence="1">Multi-pass membrane protein</topology>
    </subcellularLocation>
</comment>
<keyword evidence="4 6" id="KW-1133">Transmembrane helix</keyword>
<dbReference type="RefSeq" id="WP_215818543.1">
    <property type="nucleotide sequence ID" value="NZ_JAGSOY010000006.1"/>
</dbReference>
<dbReference type="InterPro" id="IPR050638">
    <property type="entry name" value="AA-Vitamin_Transporters"/>
</dbReference>
<keyword evidence="2" id="KW-1003">Cell membrane</keyword>
<dbReference type="InterPro" id="IPR000620">
    <property type="entry name" value="EamA_dom"/>
</dbReference>
<evidence type="ECO:0000313" key="8">
    <source>
        <dbReference type="EMBL" id="MBU2710387.1"/>
    </source>
</evidence>
<dbReference type="EMBL" id="JAGSOY010000006">
    <property type="protein sequence ID" value="MBU2710387.1"/>
    <property type="molecule type" value="Genomic_DNA"/>
</dbReference>
<feature type="transmembrane region" description="Helical" evidence="6">
    <location>
        <begin position="129"/>
        <end position="149"/>
    </location>
</feature>
<feature type="transmembrane region" description="Helical" evidence="6">
    <location>
        <begin position="35"/>
        <end position="56"/>
    </location>
</feature>
<comment type="caution">
    <text evidence="8">The sequence shown here is derived from an EMBL/GenBank/DDBJ whole genome shotgun (WGS) entry which is preliminary data.</text>
</comment>
<keyword evidence="5 6" id="KW-0472">Membrane</keyword>
<evidence type="ECO:0000313" key="9">
    <source>
        <dbReference type="Proteomes" id="UP000690515"/>
    </source>
</evidence>
<dbReference type="SUPFAM" id="SSF103481">
    <property type="entry name" value="Multidrug resistance efflux transporter EmrE"/>
    <property type="match status" value="2"/>
</dbReference>
<dbReference type="Proteomes" id="UP000690515">
    <property type="component" value="Unassembled WGS sequence"/>
</dbReference>
<evidence type="ECO:0000256" key="1">
    <source>
        <dbReference type="ARBA" id="ARBA00004651"/>
    </source>
</evidence>
<accession>A0ABS5Z8M6</accession>
<keyword evidence="9" id="KW-1185">Reference proteome</keyword>
<feature type="transmembrane region" description="Helical" evidence="6">
    <location>
        <begin position="250"/>
        <end position="267"/>
    </location>
</feature>
<feature type="transmembrane region" description="Helical" evidence="6">
    <location>
        <begin position="273"/>
        <end position="291"/>
    </location>
</feature>
<evidence type="ECO:0000256" key="2">
    <source>
        <dbReference type="ARBA" id="ARBA00022475"/>
    </source>
</evidence>
<evidence type="ECO:0000256" key="4">
    <source>
        <dbReference type="ARBA" id="ARBA00022989"/>
    </source>
</evidence>
<protein>
    <submittedName>
        <fullName evidence="8">DMT family transporter</fullName>
    </submittedName>
</protein>
<dbReference type="Pfam" id="PF00892">
    <property type="entry name" value="EamA"/>
    <property type="match status" value="2"/>
</dbReference>
<dbReference type="InterPro" id="IPR037185">
    <property type="entry name" value="EmrE-like"/>
</dbReference>
<name>A0ABS5Z8M6_9GAMM</name>
<evidence type="ECO:0000256" key="6">
    <source>
        <dbReference type="SAM" id="Phobius"/>
    </source>
</evidence>
<gene>
    <name evidence="8" type="ORF">KCG35_04900</name>
</gene>
<evidence type="ECO:0000259" key="7">
    <source>
        <dbReference type="Pfam" id="PF00892"/>
    </source>
</evidence>
<dbReference type="PANTHER" id="PTHR32322">
    <property type="entry name" value="INNER MEMBRANE TRANSPORTER"/>
    <property type="match status" value="1"/>
</dbReference>
<feature type="transmembrane region" description="Helical" evidence="6">
    <location>
        <begin position="155"/>
        <end position="175"/>
    </location>
</feature>
<evidence type="ECO:0000256" key="5">
    <source>
        <dbReference type="ARBA" id="ARBA00023136"/>
    </source>
</evidence>
<feature type="domain" description="EamA" evidence="7">
    <location>
        <begin position="157"/>
        <end position="287"/>
    </location>
</feature>
<feature type="transmembrane region" description="Helical" evidence="6">
    <location>
        <begin position="187"/>
        <end position="205"/>
    </location>
</feature>
<feature type="transmembrane region" description="Helical" evidence="6">
    <location>
        <begin position="211"/>
        <end position="238"/>
    </location>
</feature>
<feature type="transmembrane region" description="Helical" evidence="6">
    <location>
        <begin position="103"/>
        <end position="120"/>
    </location>
</feature>
<keyword evidence="3 6" id="KW-0812">Transmembrane</keyword>
<sequence length="307" mass="34366">MTKNQRLATGLALIAVTLWATVATAFKLSLTYFSPLQLVFLSCLSCIVCLSTILLIQRKCLLVVQLLKRRPLYYLMLGSLNPFAYYLLLFAGYSLLPAQQAQPINYTWAITLTLLAVPFLKQRLYVADAVAMVVCYLGVIVICTQGSLIDFNNTNPLGLCYILISTLIWSLYWIINTKQTADPIANLLACFIGSLPLTIITTFSFDAKFNLAWQGIAGTLYIGFFEMGITYVLWLFALRYAKQTAKISNLIFLSPFMSLYFIATILNEPIHNSVYSGLALIISGILIQQRFSRTTQQPNTLKQKKAA</sequence>
<feature type="domain" description="EamA" evidence="7">
    <location>
        <begin position="11"/>
        <end position="142"/>
    </location>
</feature>
<proteinExistence type="predicted"/>
<evidence type="ECO:0000256" key="3">
    <source>
        <dbReference type="ARBA" id="ARBA00022692"/>
    </source>
</evidence>